<proteinExistence type="inferred from homology"/>
<feature type="transmembrane region" description="Helical" evidence="7">
    <location>
        <begin position="105"/>
        <end position="131"/>
    </location>
</feature>
<dbReference type="Gene3D" id="1.20.1720.10">
    <property type="entry name" value="Multidrug resistance protein D"/>
    <property type="match status" value="1"/>
</dbReference>
<evidence type="ECO:0000256" key="3">
    <source>
        <dbReference type="ARBA" id="ARBA00022692"/>
    </source>
</evidence>
<gene>
    <name evidence="9" type="ORF">PVAG01_09397</name>
</gene>
<dbReference type="Gene3D" id="1.20.1250.20">
    <property type="entry name" value="MFS general substrate transporter like domains"/>
    <property type="match status" value="1"/>
</dbReference>
<name>A0ABR4P795_9HELO</name>
<dbReference type="Pfam" id="PF07690">
    <property type="entry name" value="MFS_1"/>
    <property type="match status" value="1"/>
</dbReference>
<keyword evidence="5 7" id="KW-0472">Membrane</keyword>
<comment type="similarity">
    <text evidence="2">Belongs to the major facilitator superfamily. TCR/Tet family.</text>
</comment>
<comment type="subcellular location">
    <subcellularLocation>
        <location evidence="1">Membrane</location>
        <topology evidence="1">Multi-pass membrane protein</topology>
    </subcellularLocation>
</comment>
<reference evidence="9 10" key="1">
    <citation type="submission" date="2024-06" db="EMBL/GenBank/DDBJ databases">
        <title>Complete genome of Phlyctema vagabunda strain 19-DSS-EL-015.</title>
        <authorList>
            <person name="Fiorenzani C."/>
        </authorList>
    </citation>
    <scope>NUCLEOTIDE SEQUENCE [LARGE SCALE GENOMIC DNA]</scope>
    <source>
        <strain evidence="9 10">19-DSS-EL-015</strain>
    </source>
</reference>
<feature type="transmembrane region" description="Helical" evidence="7">
    <location>
        <begin position="162"/>
        <end position="185"/>
    </location>
</feature>
<feature type="transmembrane region" description="Helical" evidence="7">
    <location>
        <begin position="74"/>
        <end position="93"/>
    </location>
</feature>
<evidence type="ECO:0000256" key="2">
    <source>
        <dbReference type="ARBA" id="ARBA00007520"/>
    </source>
</evidence>
<dbReference type="InterPro" id="IPR011701">
    <property type="entry name" value="MFS"/>
</dbReference>
<evidence type="ECO:0000256" key="7">
    <source>
        <dbReference type="SAM" id="Phobius"/>
    </source>
</evidence>
<keyword evidence="10" id="KW-1185">Reference proteome</keyword>
<dbReference type="SUPFAM" id="SSF103473">
    <property type="entry name" value="MFS general substrate transporter"/>
    <property type="match status" value="2"/>
</dbReference>
<dbReference type="PANTHER" id="PTHR23501:SF102">
    <property type="entry name" value="DRUG TRANSPORTER, PUTATIVE (AFU_ORTHOLOGUE AFUA_3G08530)-RELATED"/>
    <property type="match status" value="1"/>
</dbReference>
<feature type="transmembrane region" description="Helical" evidence="7">
    <location>
        <begin position="363"/>
        <end position="382"/>
    </location>
</feature>
<feature type="transmembrane region" description="Helical" evidence="7">
    <location>
        <begin position="231"/>
        <end position="249"/>
    </location>
</feature>
<protein>
    <submittedName>
        <fullName evidence="9">Major facilitator superfamily transporter</fullName>
    </submittedName>
</protein>
<evidence type="ECO:0000256" key="4">
    <source>
        <dbReference type="ARBA" id="ARBA00022989"/>
    </source>
</evidence>
<feature type="transmembrane region" description="Helical" evidence="7">
    <location>
        <begin position="191"/>
        <end position="211"/>
    </location>
</feature>
<evidence type="ECO:0000256" key="1">
    <source>
        <dbReference type="ARBA" id="ARBA00004141"/>
    </source>
</evidence>
<dbReference type="InterPro" id="IPR036259">
    <property type="entry name" value="MFS_trans_sf"/>
</dbReference>
<comment type="caution">
    <text evidence="9">The sequence shown here is derived from an EMBL/GenBank/DDBJ whole genome shotgun (WGS) entry which is preliminary data.</text>
</comment>
<dbReference type="CDD" id="cd17502">
    <property type="entry name" value="MFS_Azr1_MDR_like"/>
    <property type="match status" value="1"/>
</dbReference>
<dbReference type="Proteomes" id="UP001629113">
    <property type="component" value="Unassembled WGS sequence"/>
</dbReference>
<sequence length="581" mass="63403">MSSNDLKTDSGSYCEPAGDRDVMTTMEEKPTRKRLETVLLMSALALANLLVALDTTIATTAIPAITASLHSAAGYAWIGSAYSLATAVTVPLWAKLSDIWGRKPLLLLAISVFFVGSLLCGIARSMVWLILARALQGVGGGGISILVSICISDTFSMRERPLYFGVIGMTWSFSSATGPLLGGILTTRASWRWYFFINLPSTVLSALVVAFKIKVHTPQTRFWEGIKRIDWVGSMVMVAGALLLLLGLQMGGVDHSWKSPIILSFIICGGLLASIFILWEWKFAHYPLMPLRVLKSRTSVSALGVCCLHSMCLTGGAYFLPLYLQGVLGATPLMSGVLLLPFTISLSLTNIIAGLVIRRTDKYLLIMRVATCIMALGFGLLISLPQRYQWTKIIIFQIIAGIGIGPNFQCPLLAVQASSQQADHAAAASTFNFLNNLSASCTIVISTAIFQNSMQKQQSVLINELGVDVAELLTGQNAAANLGVIDDLPDIKRVLAHRAFLKAMLGIWIMYAVLAACSILCSLCAKDKVLVKEHKMTETGIESEELKREMEYERRRAKKEAKGVKCYNMQKQGYFGYEEKN</sequence>
<feature type="domain" description="Major facilitator superfamily (MFS) profile" evidence="8">
    <location>
        <begin position="40"/>
        <end position="530"/>
    </location>
</feature>
<keyword evidence="4 7" id="KW-1133">Transmembrane helix</keyword>
<feature type="compositionally biased region" description="Polar residues" evidence="6">
    <location>
        <begin position="1"/>
        <end position="11"/>
    </location>
</feature>
<feature type="transmembrane region" description="Helical" evidence="7">
    <location>
        <begin position="137"/>
        <end position="155"/>
    </location>
</feature>
<accession>A0ABR4P795</accession>
<evidence type="ECO:0000313" key="10">
    <source>
        <dbReference type="Proteomes" id="UP001629113"/>
    </source>
</evidence>
<feature type="transmembrane region" description="Helical" evidence="7">
    <location>
        <begin position="300"/>
        <end position="321"/>
    </location>
</feature>
<dbReference type="PROSITE" id="PS50850">
    <property type="entry name" value="MFS"/>
    <property type="match status" value="1"/>
</dbReference>
<dbReference type="EMBL" id="JBFCZG010000008">
    <property type="protein sequence ID" value="KAL3419175.1"/>
    <property type="molecule type" value="Genomic_DNA"/>
</dbReference>
<feature type="transmembrane region" description="Helical" evidence="7">
    <location>
        <begin position="333"/>
        <end position="356"/>
    </location>
</feature>
<evidence type="ECO:0000256" key="6">
    <source>
        <dbReference type="SAM" id="MobiDB-lite"/>
    </source>
</evidence>
<evidence type="ECO:0000259" key="8">
    <source>
        <dbReference type="PROSITE" id="PS50850"/>
    </source>
</evidence>
<feature type="transmembrane region" description="Helical" evidence="7">
    <location>
        <begin position="505"/>
        <end position="525"/>
    </location>
</feature>
<feature type="transmembrane region" description="Helical" evidence="7">
    <location>
        <begin position="261"/>
        <end position="279"/>
    </location>
</feature>
<evidence type="ECO:0000256" key="5">
    <source>
        <dbReference type="ARBA" id="ARBA00023136"/>
    </source>
</evidence>
<feature type="region of interest" description="Disordered" evidence="6">
    <location>
        <begin position="1"/>
        <end position="24"/>
    </location>
</feature>
<keyword evidence="3 7" id="KW-0812">Transmembrane</keyword>
<dbReference type="InterPro" id="IPR020846">
    <property type="entry name" value="MFS_dom"/>
</dbReference>
<feature type="transmembrane region" description="Helical" evidence="7">
    <location>
        <begin position="427"/>
        <end position="450"/>
    </location>
</feature>
<evidence type="ECO:0000313" key="9">
    <source>
        <dbReference type="EMBL" id="KAL3419175.1"/>
    </source>
</evidence>
<feature type="transmembrane region" description="Helical" evidence="7">
    <location>
        <begin position="38"/>
        <end position="62"/>
    </location>
</feature>
<feature type="transmembrane region" description="Helical" evidence="7">
    <location>
        <begin position="394"/>
        <end position="415"/>
    </location>
</feature>
<organism evidence="9 10">
    <name type="scientific">Phlyctema vagabunda</name>
    <dbReference type="NCBI Taxonomy" id="108571"/>
    <lineage>
        <taxon>Eukaryota</taxon>
        <taxon>Fungi</taxon>
        <taxon>Dikarya</taxon>
        <taxon>Ascomycota</taxon>
        <taxon>Pezizomycotina</taxon>
        <taxon>Leotiomycetes</taxon>
        <taxon>Helotiales</taxon>
        <taxon>Dermateaceae</taxon>
        <taxon>Phlyctema</taxon>
    </lineage>
</organism>
<dbReference type="PANTHER" id="PTHR23501">
    <property type="entry name" value="MAJOR FACILITATOR SUPERFAMILY"/>
    <property type="match status" value="1"/>
</dbReference>